<dbReference type="Proteomes" id="UP000321899">
    <property type="component" value="Unassembled WGS sequence"/>
</dbReference>
<organism evidence="7 8">
    <name type="scientific">Desulfobotulus mexicanus</name>
    <dbReference type="NCBI Taxonomy" id="2586642"/>
    <lineage>
        <taxon>Bacteria</taxon>
        <taxon>Pseudomonadati</taxon>
        <taxon>Thermodesulfobacteriota</taxon>
        <taxon>Desulfobacteria</taxon>
        <taxon>Desulfobacterales</taxon>
        <taxon>Desulfobacteraceae</taxon>
        <taxon>Desulfobotulus</taxon>
    </lineage>
</organism>
<keyword evidence="5" id="KW-0411">Iron-sulfur</keyword>
<dbReference type="SFLD" id="SFLDS00029">
    <property type="entry name" value="Radical_SAM"/>
    <property type="match status" value="1"/>
</dbReference>
<keyword evidence="4" id="KW-0408">Iron</keyword>
<dbReference type="InterPro" id="IPR058240">
    <property type="entry name" value="rSAM_sf"/>
</dbReference>
<evidence type="ECO:0000259" key="6">
    <source>
        <dbReference type="PROSITE" id="PS51918"/>
    </source>
</evidence>
<dbReference type="GO" id="GO:0046872">
    <property type="term" value="F:metal ion binding"/>
    <property type="evidence" value="ECO:0007669"/>
    <property type="project" value="UniProtKB-KW"/>
</dbReference>
<evidence type="ECO:0000256" key="5">
    <source>
        <dbReference type="ARBA" id="ARBA00023014"/>
    </source>
</evidence>
<proteinExistence type="predicted"/>
<dbReference type="RefSeq" id="WP_139450149.1">
    <property type="nucleotide sequence ID" value="NZ_VDMB01000020.1"/>
</dbReference>
<sequence>MALIQENPCFEEENFKEYGEGVRNLRFADGQLALEKMEERRMLLAALADRTEMGCKGTKPDVSRLSPGCACCVAGQWSCLFINGLCNASCFYCPAPQKEEGMPVTQGLIFTSPDAYADYVEAFGFRGVGFSGGEPLLTPERTLAHVRAVRERLGNKVHLWMYTNGILVTREILKALSHAGLDEIRFDIGAVNYSLEKPAMAAEIIPVVTIEIPAVPEEEARLILKMPEMAAAGVRYLNLHQLRLTKHNFPKLARRNYTWIRDVHLTVMESEITALRLLRMARDMDLPLGVNYCSFAFKHRFQQAALRRKTSPLGAFSDEKITENGYLRQLTLEGGRAFLEEEALRLEKTGVDKESFRLTAMKDGLRVSTDIIPFLRRNFESGKLLYSGVRLMNPETAPKGAKIMEMGPSCSLARMRLPGAAPIEMGRETLNLCLDWFCNPDTGRLPEKALAFECICPGLQSYG</sequence>
<accession>A0A5S5MDI0</accession>
<dbReference type="InterPro" id="IPR040087">
    <property type="entry name" value="MJ0021-like"/>
</dbReference>
<keyword evidence="8" id="KW-1185">Reference proteome</keyword>
<feature type="domain" description="Radical SAM core" evidence="6">
    <location>
        <begin position="71"/>
        <end position="287"/>
    </location>
</feature>
<evidence type="ECO:0000313" key="7">
    <source>
        <dbReference type="EMBL" id="TYT73796.1"/>
    </source>
</evidence>
<dbReference type="EMBL" id="VDMB01000020">
    <property type="protein sequence ID" value="TYT73796.1"/>
    <property type="molecule type" value="Genomic_DNA"/>
</dbReference>
<evidence type="ECO:0000256" key="3">
    <source>
        <dbReference type="ARBA" id="ARBA00022723"/>
    </source>
</evidence>
<keyword evidence="3" id="KW-0479">Metal-binding</keyword>
<dbReference type="OrthoDB" id="9810775at2"/>
<dbReference type="GO" id="GO:0003824">
    <property type="term" value="F:catalytic activity"/>
    <property type="evidence" value="ECO:0007669"/>
    <property type="project" value="InterPro"/>
</dbReference>
<dbReference type="SUPFAM" id="SSF102114">
    <property type="entry name" value="Radical SAM enzymes"/>
    <property type="match status" value="1"/>
</dbReference>
<evidence type="ECO:0000313" key="8">
    <source>
        <dbReference type="Proteomes" id="UP000321899"/>
    </source>
</evidence>
<dbReference type="SFLD" id="SFLDG01108">
    <property type="entry name" value="Uncharacterised_Radical_SAM_Su"/>
    <property type="match status" value="1"/>
</dbReference>
<protein>
    <submittedName>
        <fullName evidence="7">Radical SAM protein</fullName>
    </submittedName>
</protein>
<dbReference type="PROSITE" id="PS51918">
    <property type="entry name" value="RADICAL_SAM"/>
    <property type="match status" value="1"/>
</dbReference>
<name>A0A5S5MDI0_9BACT</name>
<dbReference type="InterPro" id="IPR013785">
    <property type="entry name" value="Aldolase_TIM"/>
</dbReference>
<dbReference type="CDD" id="cd01335">
    <property type="entry name" value="Radical_SAM"/>
    <property type="match status" value="1"/>
</dbReference>
<dbReference type="PANTHER" id="PTHR43288">
    <property type="entry name" value="BIOTIN SYNTHASE-RELATED PROTEIN, RADICAL SAM SUPERFAMILY"/>
    <property type="match status" value="1"/>
</dbReference>
<dbReference type="Gene3D" id="3.20.20.70">
    <property type="entry name" value="Aldolase class I"/>
    <property type="match status" value="1"/>
</dbReference>
<dbReference type="PANTHER" id="PTHR43288:SF1">
    <property type="entry name" value="GLYCYL-RADICAL ENZYME ACTIVATING ENZYME MJ0021-RELATED"/>
    <property type="match status" value="1"/>
</dbReference>
<comment type="cofactor">
    <cofactor evidence="1">
        <name>[4Fe-4S] cluster</name>
        <dbReference type="ChEBI" id="CHEBI:49883"/>
    </cofactor>
</comment>
<evidence type="ECO:0000256" key="2">
    <source>
        <dbReference type="ARBA" id="ARBA00022691"/>
    </source>
</evidence>
<reference evidence="7 8" key="1">
    <citation type="submission" date="2019-06" db="EMBL/GenBank/DDBJ databases">
        <title>Desulfobotulus mexicanus sp. nov., a novel sulfate-reducing bacterium isolated from the sediment of an alkaline crater lake in Mexico.</title>
        <authorList>
            <person name="Hirschler-Rea A."/>
        </authorList>
    </citation>
    <scope>NUCLEOTIDE SEQUENCE [LARGE SCALE GENOMIC DNA]</scope>
    <source>
        <strain evidence="7 8">PAR22N</strain>
    </source>
</reference>
<keyword evidence="2" id="KW-0949">S-adenosyl-L-methionine</keyword>
<dbReference type="AlphaFoldDB" id="A0A5S5MDI0"/>
<dbReference type="InterPro" id="IPR007197">
    <property type="entry name" value="rSAM"/>
</dbReference>
<comment type="caution">
    <text evidence="7">The sequence shown here is derived from an EMBL/GenBank/DDBJ whole genome shotgun (WGS) entry which is preliminary data.</text>
</comment>
<evidence type="ECO:0000256" key="1">
    <source>
        <dbReference type="ARBA" id="ARBA00001966"/>
    </source>
</evidence>
<dbReference type="Pfam" id="PF04055">
    <property type="entry name" value="Radical_SAM"/>
    <property type="match status" value="1"/>
</dbReference>
<evidence type="ECO:0000256" key="4">
    <source>
        <dbReference type="ARBA" id="ARBA00023004"/>
    </source>
</evidence>
<gene>
    <name evidence="7" type="ORF">FIM25_13200</name>
</gene>
<dbReference type="GO" id="GO:0051536">
    <property type="term" value="F:iron-sulfur cluster binding"/>
    <property type="evidence" value="ECO:0007669"/>
    <property type="project" value="UniProtKB-KW"/>
</dbReference>